<dbReference type="GeneID" id="93585765"/>
<dbReference type="RefSeq" id="XP_067490667.1">
    <property type="nucleotide sequence ID" value="XM_067632394.1"/>
</dbReference>
<gene>
    <name evidence="1" type="ORF">DFL_003454</name>
</gene>
<dbReference type="VEuPathDB" id="FungiDB:DFL_003454"/>
<dbReference type="InterPro" id="IPR031755">
    <property type="entry name" value="Inhibitor_I66"/>
</dbReference>
<protein>
    <recommendedName>
        <fullName evidence="3">Ricin B lectin domain-containing protein</fullName>
    </recommendedName>
</protein>
<evidence type="ECO:0000313" key="1">
    <source>
        <dbReference type="EMBL" id="RVD85123.1"/>
    </source>
</evidence>
<dbReference type="CDD" id="cd23428">
    <property type="entry name" value="beta-trefoil_Ricin_SPI"/>
    <property type="match status" value="1"/>
</dbReference>
<dbReference type="EMBL" id="SAEB01000006">
    <property type="protein sequence ID" value="RVD85123.1"/>
    <property type="molecule type" value="Genomic_DNA"/>
</dbReference>
<accession>A0A437A1V1</accession>
<dbReference type="Gene3D" id="2.80.10.50">
    <property type="match status" value="1"/>
</dbReference>
<dbReference type="OrthoDB" id="3439489at2759"/>
<name>A0A437A1V1_ARTFL</name>
<evidence type="ECO:0008006" key="3">
    <source>
        <dbReference type="Google" id="ProtNLM"/>
    </source>
</evidence>
<reference evidence="1 2" key="1">
    <citation type="submission" date="2019-01" db="EMBL/GenBank/DDBJ databases">
        <title>Intercellular communication is required for trap formation in the nematode-trapping fungus Duddingtonia flagrans.</title>
        <authorList>
            <person name="Youssar L."/>
            <person name="Wernet V."/>
            <person name="Hensel N."/>
            <person name="Hildebrandt H.-G."/>
            <person name="Fischer R."/>
        </authorList>
    </citation>
    <scope>NUCLEOTIDE SEQUENCE [LARGE SCALE GENOMIC DNA]</scope>
    <source>
        <strain evidence="1 2">CBS H-5679</strain>
    </source>
</reference>
<proteinExistence type="predicted"/>
<dbReference type="AlphaFoldDB" id="A0A437A1V1"/>
<organism evidence="1 2">
    <name type="scientific">Arthrobotrys flagrans</name>
    <name type="common">Nematode-trapping fungus</name>
    <name type="synonym">Trichothecium flagrans</name>
    <dbReference type="NCBI Taxonomy" id="97331"/>
    <lineage>
        <taxon>Eukaryota</taxon>
        <taxon>Fungi</taxon>
        <taxon>Dikarya</taxon>
        <taxon>Ascomycota</taxon>
        <taxon>Pezizomycotina</taxon>
        <taxon>Orbiliomycetes</taxon>
        <taxon>Orbiliales</taxon>
        <taxon>Orbiliaceae</taxon>
        <taxon>Arthrobotrys</taxon>
    </lineage>
</organism>
<evidence type="ECO:0000313" key="2">
    <source>
        <dbReference type="Proteomes" id="UP000283090"/>
    </source>
</evidence>
<sequence>MSFRPGLYTIASNIEGSERYVSRAPVEDRSLLPKRIWALSSGIQDPSRGIWLIRSIDGYIDLEIRGAHTGVVNLDRSKPFAFLIDVSSEIGWILEPARSPGTFKIKTKDGLRYWQTSGEEEHFGQLIVLAERSDDPRQEFIFRFREDED</sequence>
<dbReference type="Proteomes" id="UP000283090">
    <property type="component" value="Unassembled WGS sequence"/>
</dbReference>
<dbReference type="Pfam" id="PF16850">
    <property type="entry name" value="Inhibitor_I66"/>
    <property type="match status" value="1"/>
</dbReference>
<keyword evidence="2" id="KW-1185">Reference proteome</keyword>
<dbReference type="GO" id="GO:0004867">
    <property type="term" value="F:serine-type endopeptidase inhibitor activity"/>
    <property type="evidence" value="ECO:0007669"/>
    <property type="project" value="InterPro"/>
</dbReference>
<comment type="caution">
    <text evidence="1">The sequence shown here is derived from an EMBL/GenBank/DDBJ whole genome shotgun (WGS) entry which is preliminary data.</text>
</comment>